<evidence type="ECO:0000256" key="3">
    <source>
        <dbReference type="ARBA" id="ARBA00023237"/>
    </source>
</evidence>
<keyword evidence="3" id="KW-0998">Cell outer membrane</keyword>
<dbReference type="PANTHER" id="PTHR30329:SF21">
    <property type="entry name" value="LIPOPROTEIN YIAD-RELATED"/>
    <property type="match status" value="1"/>
</dbReference>
<comment type="caution">
    <text evidence="7">The sequence shown here is derived from an EMBL/GenBank/DDBJ whole genome shotgun (WGS) entry which is preliminary data.</text>
</comment>
<dbReference type="SUPFAM" id="SSF82171">
    <property type="entry name" value="DPP6 N-terminal domain-like"/>
    <property type="match status" value="1"/>
</dbReference>
<dbReference type="RefSeq" id="WP_309730081.1">
    <property type="nucleotide sequence ID" value="NZ_JAVDQA010000009.1"/>
</dbReference>
<dbReference type="Gene3D" id="1.25.40.10">
    <property type="entry name" value="Tetratricopeptide repeat domain"/>
    <property type="match status" value="1"/>
</dbReference>
<dbReference type="SUPFAM" id="SSF48452">
    <property type="entry name" value="TPR-like"/>
    <property type="match status" value="1"/>
</dbReference>
<protein>
    <submittedName>
        <fullName evidence="7">Outer membrane protein OmpA-like peptidoglycan-associated protein</fullName>
    </submittedName>
</protein>
<gene>
    <name evidence="7" type="ORF">GGR31_002685</name>
</gene>
<dbReference type="Gene3D" id="2.60.40.1120">
    <property type="entry name" value="Carboxypeptidase-like, regulatory domain"/>
    <property type="match status" value="1"/>
</dbReference>
<dbReference type="InterPro" id="IPR006665">
    <property type="entry name" value="OmpA-like"/>
</dbReference>
<dbReference type="Pfam" id="PF00691">
    <property type="entry name" value="OmpA"/>
    <property type="match status" value="1"/>
</dbReference>
<evidence type="ECO:0000313" key="8">
    <source>
        <dbReference type="Proteomes" id="UP001257659"/>
    </source>
</evidence>
<evidence type="ECO:0000313" key="7">
    <source>
        <dbReference type="EMBL" id="MDR6302010.1"/>
    </source>
</evidence>
<evidence type="ECO:0000256" key="4">
    <source>
        <dbReference type="PROSITE-ProRule" id="PRU00473"/>
    </source>
</evidence>
<dbReference type="Pfam" id="PF07676">
    <property type="entry name" value="PD40"/>
    <property type="match status" value="2"/>
</dbReference>
<evidence type="ECO:0000256" key="5">
    <source>
        <dbReference type="SAM" id="SignalP"/>
    </source>
</evidence>
<dbReference type="Pfam" id="PF13620">
    <property type="entry name" value="CarboxypepD_reg"/>
    <property type="match status" value="1"/>
</dbReference>
<dbReference type="Proteomes" id="UP001257659">
    <property type="component" value="Unassembled WGS sequence"/>
</dbReference>
<evidence type="ECO:0000256" key="1">
    <source>
        <dbReference type="ARBA" id="ARBA00004442"/>
    </source>
</evidence>
<evidence type="ECO:0000259" key="6">
    <source>
        <dbReference type="PROSITE" id="PS51123"/>
    </source>
</evidence>
<dbReference type="SUPFAM" id="SSF49464">
    <property type="entry name" value="Carboxypeptidase regulatory domain-like"/>
    <property type="match status" value="1"/>
</dbReference>
<keyword evidence="2 4" id="KW-0472">Membrane</keyword>
<dbReference type="Gene3D" id="3.30.1330.60">
    <property type="entry name" value="OmpA-like domain"/>
    <property type="match status" value="1"/>
</dbReference>
<dbReference type="PROSITE" id="PS51123">
    <property type="entry name" value="OMPA_2"/>
    <property type="match status" value="1"/>
</dbReference>
<dbReference type="InterPro" id="IPR050330">
    <property type="entry name" value="Bact_OuterMem_StrucFunc"/>
</dbReference>
<dbReference type="InterPro" id="IPR008969">
    <property type="entry name" value="CarboxyPept-like_regulatory"/>
</dbReference>
<proteinExistence type="predicted"/>
<sequence length="634" mass="71889">MKKKYYLVALLFTAVSFVSSAQNDDTKKADKHFDRLEFIEAVDDYKDIVEDGDATPYVYHRLADSYYNLYNTKEAEMYYALYIDMAEEVEGEAYYRYAQMLKANKKYDKSNEAMQNFVQVSPQDQRAKAFKRNKNYMNDLLNSKERFAVEALEINSSMIDFGGYEKDNKLYFVSARNKSRRNYGWNGQPTLDVYVSEINGEEYGDPELIKGEVNTKFNEGTVCISPDGQTMYFSRNDYLDGDYEKASNGVNQLKIYRASLVEDKWDDLQSVSFNDSEYSTAHPALSKDGKTLYFSSDMPGGFGQSDIYKVSINDDGTFGEPQNLGPQINTEGRESFPYIDEEGTLYFSSDGQLGIGGLDVFYAKQNGSSFAEVKNIGQPVSSTGDDFAFTFNPQTKMGYVSSNRGGVEENVANDNIYRVEQLVPIEMIDIIVKVIDAETGAPISNAEVINYDDQQTQLGKKMTDSQGNTSFKQLLAEKAYTLQANAEDYESNSKMIEAGQKDKVEIVIELMPIEPIIVEDEIVLNPIKFDFDKATIRPQAALELDKVVGVMKKHPEMEIKVEAHTDKRGSASYNQQLSERRAKSTVDYIVSQGIDKSRLTWEAFGESKPKVDCDNCSEEEFQENRRSVFKIVNR</sequence>
<dbReference type="CDD" id="cd07185">
    <property type="entry name" value="OmpA_C-like"/>
    <property type="match status" value="1"/>
</dbReference>
<dbReference type="Gene3D" id="2.120.10.30">
    <property type="entry name" value="TolB, C-terminal domain"/>
    <property type="match status" value="1"/>
</dbReference>
<comment type="subcellular location">
    <subcellularLocation>
        <location evidence="1">Cell outer membrane</location>
    </subcellularLocation>
</comment>
<accession>A0ABU1K8U2</accession>
<dbReference type="PRINTS" id="PR01021">
    <property type="entry name" value="OMPADOMAIN"/>
</dbReference>
<keyword evidence="8" id="KW-1185">Reference proteome</keyword>
<dbReference type="PANTHER" id="PTHR30329">
    <property type="entry name" value="STATOR ELEMENT OF FLAGELLAR MOTOR COMPLEX"/>
    <property type="match status" value="1"/>
</dbReference>
<dbReference type="InterPro" id="IPR011042">
    <property type="entry name" value="6-blade_b-propeller_TolB-like"/>
</dbReference>
<dbReference type="InterPro" id="IPR006664">
    <property type="entry name" value="OMP_bac"/>
</dbReference>
<dbReference type="InterPro" id="IPR011659">
    <property type="entry name" value="WD40"/>
</dbReference>
<name>A0ABU1K8U2_9FLAO</name>
<feature type="domain" description="OmpA-like" evidence="6">
    <location>
        <begin position="516"/>
        <end position="634"/>
    </location>
</feature>
<feature type="signal peptide" evidence="5">
    <location>
        <begin position="1"/>
        <end position="21"/>
    </location>
</feature>
<organism evidence="7 8">
    <name type="scientific">Mesonia maritima</name>
    <dbReference type="NCBI Taxonomy" id="1793873"/>
    <lineage>
        <taxon>Bacteria</taxon>
        <taxon>Pseudomonadati</taxon>
        <taxon>Bacteroidota</taxon>
        <taxon>Flavobacteriia</taxon>
        <taxon>Flavobacteriales</taxon>
        <taxon>Flavobacteriaceae</taxon>
        <taxon>Mesonia</taxon>
    </lineage>
</organism>
<dbReference type="SUPFAM" id="SSF103088">
    <property type="entry name" value="OmpA-like"/>
    <property type="match status" value="1"/>
</dbReference>
<reference evidence="7 8" key="1">
    <citation type="submission" date="2023-07" db="EMBL/GenBank/DDBJ databases">
        <title>Genomic Encyclopedia of Type Strains, Phase IV (KMG-IV): sequencing the most valuable type-strain genomes for metagenomic binning, comparative biology and taxonomic classification.</title>
        <authorList>
            <person name="Goeker M."/>
        </authorList>
    </citation>
    <scope>NUCLEOTIDE SEQUENCE [LARGE SCALE GENOMIC DNA]</scope>
    <source>
        <strain evidence="7 8">DSM 102814</strain>
    </source>
</reference>
<evidence type="ECO:0000256" key="2">
    <source>
        <dbReference type="ARBA" id="ARBA00023136"/>
    </source>
</evidence>
<dbReference type="InterPro" id="IPR011990">
    <property type="entry name" value="TPR-like_helical_dom_sf"/>
</dbReference>
<feature type="chain" id="PRO_5047060540" evidence="5">
    <location>
        <begin position="22"/>
        <end position="634"/>
    </location>
</feature>
<dbReference type="InterPro" id="IPR036737">
    <property type="entry name" value="OmpA-like_sf"/>
</dbReference>
<dbReference type="EMBL" id="JAVDQA010000009">
    <property type="protein sequence ID" value="MDR6302010.1"/>
    <property type="molecule type" value="Genomic_DNA"/>
</dbReference>
<keyword evidence="5" id="KW-0732">Signal</keyword>